<reference evidence="1 2" key="1">
    <citation type="journal article" date="2019" name="Nat. Ecol. Evol.">
        <title>Megaphylogeny resolves global patterns of mushroom evolution.</title>
        <authorList>
            <person name="Varga T."/>
            <person name="Krizsan K."/>
            <person name="Foldi C."/>
            <person name="Dima B."/>
            <person name="Sanchez-Garcia M."/>
            <person name="Sanchez-Ramirez S."/>
            <person name="Szollosi G.J."/>
            <person name="Szarkandi J.G."/>
            <person name="Papp V."/>
            <person name="Albert L."/>
            <person name="Andreopoulos W."/>
            <person name="Angelini C."/>
            <person name="Antonin V."/>
            <person name="Barry K.W."/>
            <person name="Bougher N.L."/>
            <person name="Buchanan P."/>
            <person name="Buyck B."/>
            <person name="Bense V."/>
            <person name="Catcheside P."/>
            <person name="Chovatia M."/>
            <person name="Cooper J."/>
            <person name="Damon W."/>
            <person name="Desjardin D."/>
            <person name="Finy P."/>
            <person name="Geml J."/>
            <person name="Haridas S."/>
            <person name="Hughes K."/>
            <person name="Justo A."/>
            <person name="Karasinski D."/>
            <person name="Kautmanova I."/>
            <person name="Kiss B."/>
            <person name="Kocsube S."/>
            <person name="Kotiranta H."/>
            <person name="LaButti K.M."/>
            <person name="Lechner B.E."/>
            <person name="Liimatainen K."/>
            <person name="Lipzen A."/>
            <person name="Lukacs Z."/>
            <person name="Mihaltcheva S."/>
            <person name="Morgado L.N."/>
            <person name="Niskanen T."/>
            <person name="Noordeloos M.E."/>
            <person name="Ohm R.A."/>
            <person name="Ortiz-Santana B."/>
            <person name="Ovrebo C."/>
            <person name="Racz N."/>
            <person name="Riley R."/>
            <person name="Savchenko A."/>
            <person name="Shiryaev A."/>
            <person name="Soop K."/>
            <person name="Spirin V."/>
            <person name="Szebenyi C."/>
            <person name="Tomsovsky M."/>
            <person name="Tulloss R.E."/>
            <person name="Uehling J."/>
            <person name="Grigoriev I.V."/>
            <person name="Vagvolgyi C."/>
            <person name="Papp T."/>
            <person name="Martin F.M."/>
            <person name="Miettinen O."/>
            <person name="Hibbett D.S."/>
            <person name="Nagy L.G."/>
        </authorList>
    </citation>
    <scope>NUCLEOTIDE SEQUENCE [LARGE SCALE GENOMIC DNA]</scope>
    <source>
        <strain evidence="1 2">HHB13444</strain>
    </source>
</reference>
<protein>
    <submittedName>
        <fullName evidence="1">Uncharacterized protein</fullName>
    </submittedName>
</protein>
<dbReference type="InParanoid" id="A0A5C3PPD2"/>
<accession>A0A5C3PPD2</accession>
<evidence type="ECO:0000313" key="1">
    <source>
        <dbReference type="EMBL" id="TFK91191.1"/>
    </source>
</evidence>
<dbReference type="Proteomes" id="UP000308197">
    <property type="component" value="Unassembled WGS sequence"/>
</dbReference>
<proteinExistence type="predicted"/>
<sequence>MRRVLFPLNDTIVIALPRLEADNGQPCRVVQVTLKAEESGSVDTITTYYLVRHDLSDLMLRLVVAHQQCPESFPEILLFDDSRYSIRAECAYWPFGQRVRFQWGDEELEACEHKWTFWFRAKPFRAPSHSEDEDGSV</sequence>
<organism evidence="1 2">
    <name type="scientific">Polyporus arcularius HHB13444</name>
    <dbReference type="NCBI Taxonomy" id="1314778"/>
    <lineage>
        <taxon>Eukaryota</taxon>
        <taxon>Fungi</taxon>
        <taxon>Dikarya</taxon>
        <taxon>Basidiomycota</taxon>
        <taxon>Agaricomycotina</taxon>
        <taxon>Agaricomycetes</taxon>
        <taxon>Polyporales</taxon>
        <taxon>Polyporaceae</taxon>
        <taxon>Polyporus</taxon>
    </lineage>
</organism>
<dbReference type="EMBL" id="ML211026">
    <property type="protein sequence ID" value="TFK91191.1"/>
    <property type="molecule type" value="Genomic_DNA"/>
</dbReference>
<keyword evidence="2" id="KW-1185">Reference proteome</keyword>
<gene>
    <name evidence="1" type="ORF">K466DRAFT_483278</name>
</gene>
<dbReference type="AlphaFoldDB" id="A0A5C3PPD2"/>
<evidence type="ECO:0000313" key="2">
    <source>
        <dbReference type="Proteomes" id="UP000308197"/>
    </source>
</evidence>
<name>A0A5C3PPD2_9APHY</name>